<proteinExistence type="predicted"/>
<reference evidence="1" key="1">
    <citation type="journal article" date="2017" name="Appl. Environ. Microbiol.">
        <title>Molecular characterization of an Endozoicomonas-like organism causing infection in king scallop Pecten maximus L.</title>
        <authorList>
            <person name="Cano I."/>
            <person name="van Aerle R."/>
            <person name="Ross S."/>
            <person name="Verner-Jeffreys D.W."/>
            <person name="Paley R.K."/>
            <person name="Rimmer G."/>
            <person name="Ryder D."/>
            <person name="Hooper P."/>
            <person name="Stone D."/>
            <person name="Feist S.W."/>
        </authorList>
    </citation>
    <scope>NUCLEOTIDE SEQUENCE</scope>
</reference>
<accession>A0A2H9TB57</accession>
<protein>
    <submittedName>
        <fullName evidence="1">Uncharacterized protein</fullName>
    </submittedName>
</protein>
<gene>
    <name evidence="1" type="ORF">CI610_00569</name>
</gene>
<dbReference type="EMBL" id="NSIT01000017">
    <property type="protein sequence ID" value="PJE80434.1"/>
    <property type="molecule type" value="Genomic_DNA"/>
</dbReference>
<dbReference type="AlphaFoldDB" id="A0A2H9TB57"/>
<evidence type="ECO:0000313" key="1">
    <source>
        <dbReference type="EMBL" id="PJE80434.1"/>
    </source>
</evidence>
<organism evidence="1">
    <name type="scientific">invertebrate metagenome</name>
    <dbReference type="NCBI Taxonomy" id="1711999"/>
    <lineage>
        <taxon>unclassified sequences</taxon>
        <taxon>metagenomes</taxon>
        <taxon>organismal metagenomes</taxon>
    </lineage>
</organism>
<comment type="caution">
    <text evidence="1">The sequence shown here is derived from an EMBL/GenBank/DDBJ whole genome shotgun (WGS) entry which is preliminary data.</text>
</comment>
<sequence length="485" mass="54656">MNAIFAIKLSIFIACFYNTTVHSMYSITLDGDTRSGKIKLTTEYPDIKEVKLLSIETALLAHIKELIHYPDLVSITLSHKEQPSITGYFVPTISEDSIIWAQPPQKIKISLEPGNECKYTITKSDLAVTTIEEERYTTANLSMLFLSDSTPEDSPIAYYGLVTIPDEGHAEHITGIIFQLENAPSVTMQSCNRFLTIRDDSNHTWNFDLATCSEKLKGGIVIHAMVANNKGIVSTFHQRSAPRDDKDFIPQAQTAHTIFTGNREIKIMVHTDQDCAYLYFLRNGLSSCQDRLLFLNYQFSCAEESWIYYDPIVVPSSIGSVCIRKSFYQLTTQQAVHNVLLQGHRPSFYESDSAFQPLINKEHKAMRIKLVSSPKYPCKQPEKESGVTIAGMLDTDSETKTITLTLMEKIHRSETRHGVRLTAKKDNILLKTEGTMKLKVREGQISGSSHYGSLSIPKGSRFSPNQISLSQPVNYQQIIIPFIEH</sequence>
<name>A0A2H9TB57_9ZZZZ</name>